<protein>
    <recommendedName>
        <fullName evidence="2">Tyr recombinase domain-containing protein</fullName>
    </recommendedName>
</protein>
<feature type="domain" description="Tyr recombinase" evidence="2">
    <location>
        <begin position="116"/>
        <end position="287"/>
    </location>
</feature>
<evidence type="ECO:0000256" key="1">
    <source>
        <dbReference type="ARBA" id="ARBA00023172"/>
    </source>
</evidence>
<dbReference type="EMBL" id="JAOQJX010000003">
    <property type="protein sequence ID" value="MCU6746764.1"/>
    <property type="molecule type" value="Genomic_DNA"/>
</dbReference>
<dbReference type="Proteomes" id="UP001652394">
    <property type="component" value="Unassembled WGS sequence"/>
</dbReference>
<sequence length="297" mass="35189">MIQNVQEEFVNMKIWDLFCMHFKSHTTSFSYWSDIQEFCRYTKKPFVKTEAEDVESYFSFLKKNIKERKISALTATKKFRELHSFAVFTEEKDETANETFQDYFYPYLKEMAKEEKFARFVPVEHMDALLDAAREDRMAYTILTLLYRAGLSSSEIISLNGEEDFLIYEDGVYSLLQGREDPCYIPEDAWEILAIYMEGRERCQSLFYNRSKRRLNSMYISRMMKKYTQLAGLPSYSAQDVRNTCAYNLFAYGATKEQTADQMGRTTQQIHRYRGIGYRENLKKKANSLVKLRVEKP</sequence>
<dbReference type="RefSeq" id="WP_059069378.1">
    <property type="nucleotide sequence ID" value="NZ_JAOQJX010000003.1"/>
</dbReference>
<dbReference type="InterPro" id="IPR013762">
    <property type="entry name" value="Integrase-like_cat_sf"/>
</dbReference>
<dbReference type="InterPro" id="IPR011010">
    <property type="entry name" value="DNA_brk_join_enz"/>
</dbReference>
<dbReference type="SUPFAM" id="SSF56349">
    <property type="entry name" value="DNA breaking-rejoining enzymes"/>
    <property type="match status" value="1"/>
</dbReference>
<name>A0ABT2T919_9FIRM</name>
<reference evidence="3 4" key="1">
    <citation type="journal article" date="2021" name="ISME Commun">
        <title>Automated analysis of genomic sequences facilitates high-throughput and comprehensive description of bacteria.</title>
        <authorList>
            <person name="Hitch T.C.A."/>
        </authorList>
    </citation>
    <scope>NUCLEOTIDE SEQUENCE [LARGE SCALE GENOMIC DNA]</scope>
    <source>
        <strain evidence="3 4">H2_18</strain>
    </source>
</reference>
<evidence type="ECO:0000313" key="3">
    <source>
        <dbReference type="EMBL" id="MCU6746764.1"/>
    </source>
</evidence>
<dbReference type="PROSITE" id="PS51898">
    <property type="entry name" value="TYR_RECOMBINASE"/>
    <property type="match status" value="1"/>
</dbReference>
<organism evidence="3 4">
    <name type="scientific">Faecalicatena acetigenes</name>
    <dbReference type="NCBI Taxonomy" id="2981790"/>
    <lineage>
        <taxon>Bacteria</taxon>
        <taxon>Bacillati</taxon>
        <taxon>Bacillota</taxon>
        <taxon>Clostridia</taxon>
        <taxon>Lachnospirales</taxon>
        <taxon>Lachnospiraceae</taxon>
        <taxon>Faecalicatena</taxon>
    </lineage>
</organism>
<keyword evidence="1" id="KW-0233">DNA recombination</keyword>
<proteinExistence type="predicted"/>
<dbReference type="InterPro" id="IPR002104">
    <property type="entry name" value="Integrase_catalytic"/>
</dbReference>
<keyword evidence="4" id="KW-1185">Reference proteome</keyword>
<comment type="caution">
    <text evidence="3">The sequence shown here is derived from an EMBL/GenBank/DDBJ whole genome shotgun (WGS) entry which is preliminary data.</text>
</comment>
<evidence type="ECO:0000313" key="4">
    <source>
        <dbReference type="Proteomes" id="UP001652394"/>
    </source>
</evidence>
<gene>
    <name evidence="3" type="ORF">OCV51_03660</name>
</gene>
<accession>A0ABT2T919</accession>
<dbReference type="Pfam" id="PF00589">
    <property type="entry name" value="Phage_integrase"/>
    <property type="match status" value="1"/>
</dbReference>
<evidence type="ECO:0000259" key="2">
    <source>
        <dbReference type="PROSITE" id="PS51898"/>
    </source>
</evidence>
<dbReference type="Gene3D" id="1.10.443.10">
    <property type="entry name" value="Intergrase catalytic core"/>
    <property type="match status" value="1"/>
</dbReference>